<sequence length="47" mass="5270">DVKEFIKDLKEEITHKRLPMSEREIHTVIDKLAGKGLTGKPVNLANG</sequence>
<name>A0A0F8YQA6_9ZZZZ</name>
<feature type="non-terminal residue" evidence="1">
    <location>
        <position position="1"/>
    </location>
</feature>
<reference evidence="1" key="1">
    <citation type="journal article" date="2015" name="Nature">
        <title>Complex archaea that bridge the gap between prokaryotes and eukaryotes.</title>
        <authorList>
            <person name="Spang A."/>
            <person name="Saw J.H."/>
            <person name="Jorgensen S.L."/>
            <person name="Zaremba-Niedzwiedzka K."/>
            <person name="Martijn J."/>
            <person name="Lind A.E."/>
            <person name="van Eijk R."/>
            <person name="Schleper C."/>
            <person name="Guy L."/>
            <person name="Ettema T.J."/>
        </authorList>
    </citation>
    <scope>NUCLEOTIDE SEQUENCE</scope>
</reference>
<dbReference type="AlphaFoldDB" id="A0A0F8YQA6"/>
<gene>
    <name evidence="1" type="ORF">LCGC14_2792270</name>
</gene>
<proteinExistence type="predicted"/>
<evidence type="ECO:0000313" key="1">
    <source>
        <dbReference type="EMBL" id="KKK83552.1"/>
    </source>
</evidence>
<dbReference type="EMBL" id="LAZR01052171">
    <property type="protein sequence ID" value="KKK83552.1"/>
    <property type="molecule type" value="Genomic_DNA"/>
</dbReference>
<accession>A0A0F8YQA6</accession>
<protein>
    <submittedName>
        <fullName evidence="1">Uncharacterized protein</fullName>
    </submittedName>
</protein>
<comment type="caution">
    <text evidence="1">The sequence shown here is derived from an EMBL/GenBank/DDBJ whole genome shotgun (WGS) entry which is preliminary data.</text>
</comment>
<organism evidence="1">
    <name type="scientific">marine sediment metagenome</name>
    <dbReference type="NCBI Taxonomy" id="412755"/>
    <lineage>
        <taxon>unclassified sequences</taxon>
        <taxon>metagenomes</taxon>
        <taxon>ecological metagenomes</taxon>
    </lineage>
</organism>